<dbReference type="InterPro" id="IPR036249">
    <property type="entry name" value="Thioredoxin-like_sf"/>
</dbReference>
<reference evidence="1" key="1">
    <citation type="submission" date="2021-08" db="EMBL/GenBank/DDBJ databases">
        <authorList>
            <person name="Shitrit D."/>
            <person name="Kirzner S."/>
            <person name="Dekel-Bird N.P."/>
            <person name="Avrani S."/>
            <person name="Sabehi G."/>
            <person name="Perkarsky I."/>
            <person name="Peleg M."/>
            <person name="Tahan R."/>
            <person name="Kondratyeva K."/>
            <person name="Lindell D."/>
        </authorList>
    </citation>
    <scope>NUCLEOTIDE SEQUENCE</scope>
</reference>
<organism evidence="1 2">
    <name type="scientific">Synechococcus T7-like virus S-TIP28</name>
    <dbReference type="NCBI Taxonomy" id="1332140"/>
    <lineage>
        <taxon>Viruses</taxon>
        <taxon>Duplodnaviria</taxon>
        <taxon>Heunggongvirae</taxon>
        <taxon>Uroviricota</taxon>
        <taxon>Caudoviricetes</taxon>
        <taxon>Autographivirales</taxon>
        <taxon>Autographivirales incertae sedis</taxon>
        <taxon>Tiranvirus</taxon>
        <taxon>Tiranvirus STIP28</taxon>
    </lineage>
</organism>
<dbReference type="Gene3D" id="3.40.30.10">
    <property type="entry name" value="Glutaredoxin"/>
    <property type="match status" value="1"/>
</dbReference>
<protein>
    <submittedName>
        <fullName evidence="1">Thioredoxin</fullName>
    </submittedName>
</protein>
<dbReference type="SUPFAM" id="SSF52833">
    <property type="entry name" value="Thioredoxin-like"/>
    <property type="match status" value="1"/>
</dbReference>
<gene>
    <name evidence="1" type="ORF">STIP28_27</name>
</gene>
<sequence length="100" mass="11666">MTISRQRAVLFTKENCKPCELTKELVFALKPALHENLSVMKKENHSALVEAYQLDLFPTFLIVDDHGEEIDRLVGGQRIRDNIVNLLTTINRHNDYFRNR</sequence>
<dbReference type="Proteomes" id="UP000828768">
    <property type="component" value="Segment"/>
</dbReference>
<keyword evidence="2" id="KW-1185">Reference proteome</keyword>
<name>A0AAE8XFN6_9CAUD</name>
<dbReference type="EMBL" id="MZ803112">
    <property type="protein sequence ID" value="UAW01069.1"/>
    <property type="molecule type" value="Genomic_DNA"/>
</dbReference>
<evidence type="ECO:0000313" key="1">
    <source>
        <dbReference type="EMBL" id="UAW01069.1"/>
    </source>
</evidence>
<evidence type="ECO:0000313" key="2">
    <source>
        <dbReference type="Proteomes" id="UP000828768"/>
    </source>
</evidence>
<accession>A0AAE8XFN6</accession>
<proteinExistence type="predicted"/>